<dbReference type="Gene3D" id="3.30.420.10">
    <property type="entry name" value="Ribonuclease H-like superfamily/Ribonuclease H"/>
    <property type="match status" value="1"/>
</dbReference>
<dbReference type="GO" id="GO:0003676">
    <property type="term" value="F:nucleic acid binding"/>
    <property type="evidence" value="ECO:0007669"/>
    <property type="project" value="InterPro"/>
</dbReference>
<dbReference type="PANTHER" id="PTHR48475:SF1">
    <property type="entry name" value="RNASE H TYPE-1 DOMAIN-CONTAINING PROTEIN"/>
    <property type="match status" value="1"/>
</dbReference>
<protein>
    <recommendedName>
        <fullName evidence="3">RNase H type-1 domain-containing protein</fullName>
    </recommendedName>
</protein>
<keyword evidence="2" id="KW-1185">Reference proteome</keyword>
<accession>A0A371EG05</accession>
<feature type="non-terminal residue" evidence="1">
    <location>
        <position position="1"/>
    </location>
</feature>
<organism evidence="1 2">
    <name type="scientific">Mucuna pruriens</name>
    <name type="common">Velvet bean</name>
    <name type="synonym">Dolichos pruriens</name>
    <dbReference type="NCBI Taxonomy" id="157652"/>
    <lineage>
        <taxon>Eukaryota</taxon>
        <taxon>Viridiplantae</taxon>
        <taxon>Streptophyta</taxon>
        <taxon>Embryophyta</taxon>
        <taxon>Tracheophyta</taxon>
        <taxon>Spermatophyta</taxon>
        <taxon>Magnoliopsida</taxon>
        <taxon>eudicotyledons</taxon>
        <taxon>Gunneridae</taxon>
        <taxon>Pentapetalae</taxon>
        <taxon>rosids</taxon>
        <taxon>fabids</taxon>
        <taxon>Fabales</taxon>
        <taxon>Fabaceae</taxon>
        <taxon>Papilionoideae</taxon>
        <taxon>50 kb inversion clade</taxon>
        <taxon>NPAAA clade</taxon>
        <taxon>indigoferoid/millettioid clade</taxon>
        <taxon>Phaseoleae</taxon>
        <taxon>Mucuna</taxon>
    </lineage>
</organism>
<dbReference type="AlphaFoldDB" id="A0A371EG05"/>
<dbReference type="PANTHER" id="PTHR48475">
    <property type="entry name" value="RIBONUCLEASE H"/>
    <property type="match status" value="1"/>
</dbReference>
<evidence type="ECO:0000313" key="2">
    <source>
        <dbReference type="Proteomes" id="UP000257109"/>
    </source>
</evidence>
<reference evidence="1" key="1">
    <citation type="submission" date="2018-05" db="EMBL/GenBank/DDBJ databases">
        <title>Draft genome of Mucuna pruriens seed.</title>
        <authorList>
            <person name="Nnadi N.E."/>
            <person name="Vos R."/>
            <person name="Hasami M.H."/>
            <person name="Devisetty U.K."/>
            <person name="Aguiy J.C."/>
        </authorList>
    </citation>
    <scope>NUCLEOTIDE SEQUENCE [LARGE SCALE GENOMIC DNA]</scope>
    <source>
        <strain evidence="1">JCA_2017</strain>
    </source>
</reference>
<dbReference type="OrthoDB" id="1730907at2759"/>
<dbReference type="EMBL" id="QJKJ01014126">
    <property type="protein sequence ID" value="RDX64983.1"/>
    <property type="molecule type" value="Genomic_DNA"/>
</dbReference>
<comment type="caution">
    <text evidence="1">The sequence shown here is derived from an EMBL/GenBank/DDBJ whole genome shotgun (WGS) entry which is preliminary data.</text>
</comment>
<sequence>MDCSNKLLEFVVNKRDIEVVLNKVVKGNILVEYLAHQPIEDYWSVQCEFPNQDIITLFDEEENLDKRKWTLVFDEALNALGHGIGVVLICHEKHFIPFTTMLGFDCSNNVADYEACIMGIQTAIESKVKILEVFGDLVLVIHQPKEE</sequence>
<dbReference type="Proteomes" id="UP000257109">
    <property type="component" value="Unassembled WGS sequence"/>
</dbReference>
<dbReference type="SUPFAM" id="SSF53098">
    <property type="entry name" value="Ribonuclease H-like"/>
    <property type="match status" value="1"/>
</dbReference>
<gene>
    <name evidence="1" type="ORF">CR513_56391</name>
</gene>
<dbReference type="InterPro" id="IPR036397">
    <property type="entry name" value="RNaseH_sf"/>
</dbReference>
<name>A0A371EG05_MUCPR</name>
<proteinExistence type="predicted"/>
<dbReference type="InterPro" id="IPR012337">
    <property type="entry name" value="RNaseH-like_sf"/>
</dbReference>
<evidence type="ECO:0008006" key="3">
    <source>
        <dbReference type="Google" id="ProtNLM"/>
    </source>
</evidence>
<evidence type="ECO:0000313" key="1">
    <source>
        <dbReference type="EMBL" id="RDX64983.1"/>
    </source>
</evidence>